<dbReference type="OrthoDB" id="3188789at2759"/>
<keyword evidence="4" id="KW-1185">Reference proteome</keyword>
<feature type="region of interest" description="Disordered" evidence="1">
    <location>
        <begin position="324"/>
        <end position="351"/>
    </location>
</feature>
<keyword evidence="2" id="KW-0812">Transmembrane</keyword>
<dbReference type="EMBL" id="KZ857380">
    <property type="protein sequence ID" value="RDX56612.1"/>
    <property type="molecule type" value="Genomic_DNA"/>
</dbReference>
<evidence type="ECO:0000313" key="3">
    <source>
        <dbReference type="EMBL" id="RDX56612.1"/>
    </source>
</evidence>
<proteinExistence type="predicted"/>
<feature type="transmembrane region" description="Helical" evidence="2">
    <location>
        <begin position="60"/>
        <end position="80"/>
    </location>
</feature>
<evidence type="ECO:0000313" key="4">
    <source>
        <dbReference type="Proteomes" id="UP000256964"/>
    </source>
</evidence>
<organism evidence="3 4">
    <name type="scientific">Lentinus brumalis</name>
    <dbReference type="NCBI Taxonomy" id="2498619"/>
    <lineage>
        <taxon>Eukaryota</taxon>
        <taxon>Fungi</taxon>
        <taxon>Dikarya</taxon>
        <taxon>Basidiomycota</taxon>
        <taxon>Agaricomycotina</taxon>
        <taxon>Agaricomycetes</taxon>
        <taxon>Polyporales</taxon>
        <taxon>Polyporaceae</taxon>
        <taxon>Lentinus</taxon>
    </lineage>
</organism>
<dbReference type="AlphaFoldDB" id="A0A371DVP1"/>
<reference evidence="3 4" key="1">
    <citation type="journal article" date="2018" name="Biotechnol. Biofuels">
        <title>Integrative visual omics of the white-rot fungus Polyporus brumalis exposes the biotechnological potential of its oxidative enzymes for delignifying raw plant biomass.</title>
        <authorList>
            <person name="Miyauchi S."/>
            <person name="Rancon A."/>
            <person name="Drula E."/>
            <person name="Hage H."/>
            <person name="Chaduli D."/>
            <person name="Favel A."/>
            <person name="Grisel S."/>
            <person name="Henrissat B."/>
            <person name="Herpoel-Gimbert I."/>
            <person name="Ruiz-Duenas F.J."/>
            <person name="Chevret D."/>
            <person name="Hainaut M."/>
            <person name="Lin J."/>
            <person name="Wang M."/>
            <person name="Pangilinan J."/>
            <person name="Lipzen A."/>
            <person name="Lesage-Meessen L."/>
            <person name="Navarro D."/>
            <person name="Riley R."/>
            <person name="Grigoriev I.V."/>
            <person name="Zhou S."/>
            <person name="Raouche S."/>
            <person name="Rosso M.N."/>
        </authorList>
    </citation>
    <scope>NUCLEOTIDE SEQUENCE [LARGE SCALE GENOMIC DNA]</scope>
    <source>
        <strain evidence="3 4">BRFM 1820</strain>
    </source>
</reference>
<dbReference type="STRING" id="139420.A0A371DVP1"/>
<gene>
    <name evidence="3" type="ORF">OH76DRAFT_400711</name>
</gene>
<feature type="transmembrane region" description="Helical" evidence="2">
    <location>
        <begin position="130"/>
        <end position="150"/>
    </location>
</feature>
<accession>A0A371DVP1</accession>
<feature type="transmembrane region" description="Helical" evidence="2">
    <location>
        <begin position="21"/>
        <end position="40"/>
    </location>
</feature>
<feature type="region of interest" description="Disordered" evidence="1">
    <location>
        <begin position="380"/>
        <end position="414"/>
    </location>
</feature>
<protein>
    <submittedName>
        <fullName evidence="3">Uncharacterized protein</fullName>
    </submittedName>
</protein>
<sequence>MLGRLPQASHEMRNPFIVLRFVLFAILVYVNILIVGLAGWNITVLKELKLHDLGAPTFVIFNACVLIFMLAACLASPWLVNKRVDKVRDECVWTGVMSALQVASCFSITVNGPAALCQGVSITACASSSLVVALSWISCMILLLYSFSLLTTAITHMSIIPDVWSASIRTVRWYKEPVDHLEAPPVTRYEKSRFSEMLEQKRLSFYYPTPIFEQHAKAIPVSPLDLPKFPSTPTSPIWQPRKDSAGSLTFAEPVLPGRRPTWTSRVMSGATSLRLSHKISNESMRPGWAKRASPRRGVDLPFAMPRFSLKPLPPVRPLRPLKLKSHWSQSTASPPPAPALPPKARVAGPLDTTLSPTSTFYIDLERDAVVSVAPVPRPTSYGMFPEDVVDPDQPITRAQRNEWVRANSPASSLR</sequence>
<evidence type="ECO:0000256" key="2">
    <source>
        <dbReference type="SAM" id="Phobius"/>
    </source>
</evidence>
<evidence type="ECO:0000256" key="1">
    <source>
        <dbReference type="SAM" id="MobiDB-lite"/>
    </source>
</evidence>
<keyword evidence="2" id="KW-1133">Transmembrane helix</keyword>
<dbReference type="Proteomes" id="UP000256964">
    <property type="component" value="Unassembled WGS sequence"/>
</dbReference>
<name>A0A371DVP1_9APHY</name>
<keyword evidence="2" id="KW-0472">Membrane</keyword>